<feature type="domain" description="SH3b" evidence="2">
    <location>
        <begin position="37"/>
        <end position="88"/>
    </location>
</feature>
<protein>
    <submittedName>
        <fullName evidence="3">SH3 domain-containing protein</fullName>
    </submittedName>
</protein>
<accession>A0A1G7ESN5</accession>
<gene>
    <name evidence="3" type="ORF">SAMN04488567_2278</name>
</gene>
<dbReference type="Gene3D" id="2.30.30.40">
    <property type="entry name" value="SH3 Domains"/>
    <property type="match status" value="1"/>
</dbReference>
<keyword evidence="1" id="KW-0732">Signal</keyword>
<dbReference type="AlphaFoldDB" id="A0A1G7ESN5"/>
<dbReference type="STRING" id="521013.SAMN04488567_2278"/>
<feature type="chain" id="PRO_5011626275" evidence="1">
    <location>
        <begin position="18"/>
        <end position="200"/>
    </location>
</feature>
<dbReference type="OrthoDB" id="5489750at2"/>
<evidence type="ECO:0000256" key="1">
    <source>
        <dbReference type="SAM" id="SignalP"/>
    </source>
</evidence>
<dbReference type="Pfam" id="PF08239">
    <property type="entry name" value="SH3_3"/>
    <property type="match status" value="1"/>
</dbReference>
<feature type="signal peptide" evidence="1">
    <location>
        <begin position="1"/>
        <end position="17"/>
    </location>
</feature>
<proteinExistence type="predicted"/>
<dbReference type="Proteomes" id="UP000198922">
    <property type="component" value="Unassembled WGS sequence"/>
</dbReference>
<keyword evidence="4" id="KW-1185">Reference proteome</keyword>
<dbReference type="EMBL" id="FNAT01000003">
    <property type="protein sequence ID" value="SDE66639.1"/>
    <property type="molecule type" value="Genomic_DNA"/>
</dbReference>
<dbReference type="RefSeq" id="WP_090112035.1">
    <property type="nucleotide sequence ID" value="NZ_FNAT01000003.1"/>
</dbReference>
<dbReference type="InterPro" id="IPR003646">
    <property type="entry name" value="SH3-like_bac-type"/>
</dbReference>
<evidence type="ECO:0000313" key="4">
    <source>
        <dbReference type="Proteomes" id="UP000198922"/>
    </source>
</evidence>
<reference evidence="4" key="1">
    <citation type="submission" date="2016-10" db="EMBL/GenBank/DDBJ databases">
        <authorList>
            <person name="Varghese N."/>
            <person name="Submissions S."/>
        </authorList>
    </citation>
    <scope>NUCLEOTIDE SEQUENCE [LARGE SCALE GENOMIC DNA]</scope>
    <source>
        <strain evidence="4">DSM 21424</strain>
    </source>
</reference>
<evidence type="ECO:0000259" key="2">
    <source>
        <dbReference type="Pfam" id="PF08239"/>
    </source>
</evidence>
<name>A0A1G7ESN5_9RHOB</name>
<evidence type="ECO:0000313" key="3">
    <source>
        <dbReference type="EMBL" id="SDE66639.1"/>
    </source>
</evidence>
<sequence>MRRLALLLALWAAPAFATVDAWPALYDVAGVAADDMLNIRSGPGTGHAVIGTLAPDARGVEVLEMSRDGGWGRVNAGEGSGWAALAFLERRPGQWHGAVPPVSACFGTEPFWRLETGEDWRMDTPEGTVFAAPAPELAGSLSHRGRFAGSVAAEGATWVLTLANESCSDGMSSRRYGWQALLVRAGAGTELWSGCCTLAE</sequence>
<organism evidence="3 4">
    <name type="scientific">Limimaricola pyoseonensis</name>
    <dbReference type="NCBI Taxonomy" id="521013"/>
    <lineage>
        <taxon>Bacteria</taxon>
        <taxon>Pseudomonadati</taxon>
        <taxon>Pseudomonadota</taxon>
        <taxon>Alphaproteobacteria</taxon>
        <taxon>Rhodobacterales</taxon>
        <taxon>Paracoccaceae</taxon>
        <taxon>Limimaricola</taxon>
    </lineage>
</organism>